<protein>
    <submittedName>
        <fullName evidence="1">Glycosyltransferase family 4 protein</fullName>
    </submittedName>
</protein>
<name>A0A1Y4PHU5_9BACT</name>
<evidence type="ECO:0000313" key="2">
    <source>
        <dbReference type="Proteomes" id="UP000347681"/>
    </source>
</evidence>
<keyword evidence="1" id="KW-0808">Transferase</keyword>
<proteinExistence type="predicted"/>
<evidence type="ECO:0000313" key="1">
    <source>
        <dbReference type="EMBL" id="KAA5380159.1"/>
    </source>
</evidence>
<gene>
    <name evidence="1" type="ORF">F2Y61_18425</name>
</gene>
<dbReference type="SUPFAM" id="SSF53756">
    <property type="entry name" value="UDP-Glycosyltransferase/glycogen phosphorylase"/>
    <property type="match status" value="1"/>
</dbReference>
<dbReference type="EMBL" id="VVZB01000014">
    <property type="protein sequence ID" value="KAA5380159.1"/>
    <property type="molecule type" value="Genomic_DNA"/>
</dbReference>
<dbReference type="PANTHER" id="PTHR46401:SF2">
    <property type="entry name" value="GLYCOSYLTRANSFERASE WBBK-RELATED"/>
    <property type="match status" value="1"/>
</dbReference>
<sequence>MIKLLIDAHVFDGKYQGTRTYIQGIYSAMITHKDIEFYFAAQNVSRLKSIFGIAENIHYIRLDATNSIWRLAWEYPRIIKKYKIDYAHFQYICPLIKCCKEIVTIHDLLFLDFPKYFPLSYRIKNRTLFMYSAKRADLLLTVSEYSRKEIKRHFKITEDRIYVTSNCVSMVNDKIGLTDVKAKYGLDKYILTVSRIEPRKNHQMLLKAFLELQLYKLGYKLVIVGAMDLKNKTFSTLYKSMTDEEKESVLIFQASYLDLVALYKQAALFVFPSFAEGFGIPPIEAVAYSCPTLCSNQTAMAEFDFFHECFFSPYDIRELKNKIMYFIQNDVTQICEALQKEIVARYNWKNVGEKLYQLIKDDKK</sequence>
<accession>A0A1Y4PHU5</accession>
<dbReference type="Proteomes" id="UP000347681">
    <property type="component" value="Unassembled WGS sequence"/>
</dbReference>
<dbReference type="InterPro" id="IPR028098">
    <property type="entry name" value="Glyco_trans_4-like_N"/>
</dbReference>
<dbReference type="RefSeq" id="WP_008654806.1">
    <property type="nucleotide sequence ID" value="NZ_BAABYF010000001.1"/>
</dbReference>
<dbReference type="InterPro" id="IPR001296">
    <property type="entry name" value="Glyco_trans_1"/>
</dbReference>
<dbReference type="Pfam" id="PF13439">
    <property type="entry name" value="Glyco_transf_4"/>
    <property type="match status" value="1"/>
</dbReference>
<dbReference type="CDD" id="cd03809">
    <property type="entry name" value="GT4_MtfB-like"/>
    <property type="match status" value="1"/>
</dbReference>
<comment type="caution">
    <text evidence="1">The sequence shown here is derived from an EMBL/GenBank/DDBJ whole genome shotgun (WGS) entry which is preliminary data.</text>
</comment>
<dbReference type="Pfam" id="PF00534">
    <property type="entry name" value="Glycos_transf_1"/>
    <property type="match status" value="1"/>
</dbReference>
<dbReference type="Gene3D" id="3.40.50.2000">
    <property type="entry name" value="Glycogen Phosphorylase B"/>
    <property type="match status" value="2"/>
</dbReference>
<dbReference type="PANTHER" id="PTHR46401">
    <property type="entry name" value="GLYCOSYLTRANSFERASE WBBK-RELATED"/>
    <property type="match status" value="1"/>
</dbReference>
<organism evidence="1 2">
    <name type="scientific">Phocaeicola dorei</name>
    <dbReference type="NCBI Taxonomy" id="357276"/>
    <lineage>
        <taxon>Bacteria</taxon>
        <taxon>Pseudomonadati</taxon>
        <taxon>Bacteroidota</taxon>
        <taxon>Bacteroidia</taxon>
        <taxon>Bacteroidales</taxon>
        <taxon>Bacteroidaceae</taxon>
        <taxon>Phocaeicola</taxon>
    </lineage>
</organism>
<dbReference type="GO" id="GO:0016757">
    <property type="term" value="F:glycosyltransferase activity"/>
    <property type="evidence" value="ECO:0007669"/>
    <property type="project" value="InterPro"/>
</dbReference>
<reference evidence="1 2" key="1">
    <citation type="journal article" date="2019" name="Nat. Med.">
        <title>A library of human gut bacterial isolates paired with longitudinal multiomics data enables mechanistic microbiome research.</title>
        <authorList>
            <person name="Poyet M."/>
            <person name="Groussin M."/>
            <person name="Gibbons S.M."/>
            <person name="Avila-Pacheco J."/>
            <person name="Jiang X."/>
            <person name="Kearney S.M."/>
            <person name="Perrotta A.R."/>
            <person name="Berdy B."/>
            <person name="Zhao S."/>
            <person name="Lieberman T.D."/>
            <person name="Swanson P.K."/>
            <person name="Smith M."/>
            <person name="Roesemann S."/>
            <person name="Alexander J.E."/>
            <person name="Rich S.A."/>
            <person name="Livny J."/>
            <person name="Vlamakis H."/>
            <person name="Clish C."/>
            <person name="Bullock K."/>
            <person name="Deik A."/>
            <person name="Scott J."/>
            <person name="Pierce K.A."/>
            <person name="Xavier R.J."/>
            <person name="Alm E.J."/>
        </authorList>
    </citation>
    <scope>NUCLEOTIDE SEQUENCE [LARGE SCALE GENOMIC DNA]</scope>
    <source>
        <strain evidence="1 2">BIOML-A5</strain>
    </source>
</reference>
<dbReference type="AlphaFoldDB" id="A0A1Y4PHU5"/>